<gene>
    <name evidence="1" type="ORF">AB205_0127270</name>
</gene>
<sequence length="191" mass="21671">MCFFTLLFLRLDEKNKLTEEMKIHGEQIGKDSQASEAAHNRNQMLLKDFQTSVKNLRRRVKDPDPSLANLELLTLACSIKVIVKAQPVLGICGRRASQMGTISTGKSSTTFWCKTKLQFKDKAKTFPDYGGSKEKESSSFWIRFKHLPKGFLSLRHELGNGVPVSRDGTLYQLQDMNSYVILGDGYILFFI</sequence>
<protein>
    <submittedName>
        <fullName evidence="1">Uncharacterized protein</fullName>
    </submittedName>
</protein>
<dbReference type="Pfam" id="PF15134">
    <property type="entry name" value="CEP15-like"/>
    <property type="match status" value="1"/>
</dbReference>
<dbReference type="EMBL" id="KV925914">
    <property type="protein sequence ID" value="PIO36377.1"/>
    <property type="molecule type" value="Genomic_DNA"/>
</dbReference>
<dbReference type="AlphaFoldDB" id="A0A2G9S8E1"/>
<name>A0A2G9S8E1_AQUCT</name>
<dbReference type="OrthoDB" id="9871079at2759"/>
<dbReference type="InterPro" id="IPR028006">
    <property type="entry name" value="CEP15-like"/>
</dbReference>
<reference evidence="2" key="1">
    <citation type="journal article" date="2017" name="Nat. Commun.">
        <title>The North American bullfrog draft genome provides insight into hormonal regulation of long noncoding RNA.</title>
        <authorList>
            <person name="Hammond S.A."/>
            <person name="Warren R.L."/>
            <person name="Vandervalk B.P."/>
            <person name="Kucuk E."/>
            <person name="Khan H."/>
            <person name="Gibb E.A."/>
            <person name="Pandoh P."/>
            <person name="Kirk H."/>
            <person name="Zhao Y."/>
            <person name="Jones M."/>
            <person name="Mungall A.J."/>
            <person name="Coope R."/>
            <person name="Pleasance S."/>
            <person name="Moore R.A."/>
            <person name="Holt R.A."/>
            <person name="Round J.M."/>
            <person name="Ohora S."/>
            <person name="Walle B.V."/>
            <person name="Veldhoen N."/>
            <person name="Helbing C.C."/>
            <person name="Birol I."/>
        </authorList>
    </citation>
    <scope>NUCLEOTIDE SEQUENCE [LARGE SCALE GENOMIC DNA]</scope>
</reference>
<accession>A0A2G9S8E1</accession>
<evidence type="ECO:0000313" key="2">
    <source>
        <dbReference type="Proteomes" id="UP000228934"/>
    </source>
</evidence>
<evidence type="ECO:0000313" key="1">
    <source>
        <dbReference type="EMBL" id="PIO36377.1"/>
    </source>
</evidence>
<keyword evidence="2" id="KW-1185">Reference proteome</keyword>
<proteinExistence type="predicted"/>
<organism evidence="1 2">
    <name type="scientific">Aquarana catesbeiana</name>
    <name type="common">American bullfrog</name>
    <name type="synonym">Rana catesbeiana</name>
    <dbReference type="NCBI Taxonomy" id="8400"/>
    <lineage>
        <taxon>Eukaryota</taxon>
        <taxon>Metazoa</taxon>
        <taxon>Chordata</taxon>
        <taxon>Craniata</taxon>
        <taxon>Vertebrata</taxon>
        <taxon>Euteleostomi</taxon>
        <taxon>Amphibia</taxon>
        <taxon>Batrachia</taxon>
        <taxon>Anura</taxon>
        <taxon>Neobatrachia</taxon>
        <taxon>Ranoidea</taxon>
        <taxon>Ranidae</taxon>
        <taxon>Aquarana</taxon>
    </lineage>
</organism>
<dbReference type="Proteomes" id="UP000228934">
    <property type="component" value="Unassembled WGS sequence"/>
</dbReference>